<dbReference type="InterPro" id="IPR016040">
    <property type="entry name" value="NAD(P)-bd_dom"/>
</dbReference>
<name>A0A2M9YFR4_9LEPT</name>
<reference evidence="2 3" key="1">
    <citation type="submission" date="2017-07" db="EMBL/GenBank/DDBJ databases">
        <title>Leptospira spp. isolated from tropical soils.</title>
        <authorList>
            <person name="Thibeaux R."/>
            <person name="Iraola G."/>
            <person name="Ferres I."/>
            <person name="Bierque E."/>
            <person name="Girault D."/>
            <person name="Soupe-Gilbert M.-E."/>
            <person name="Picardeau M."/>
            <person name="Goarant C."/>
        </authorList>
    </citation>
    <scope>NUCLEOTIDE SEQUENCE [LARGE SCALE GENOMIC DNA]</scope>
    <source>
        <strain evidence="2 3">FH4-C-A2</strain>
    </source>
</reference>
<evidence type="ECO:0000313" key="2">
    <source>
        <dbReference type="EMBL" id="PJZ50377.1"/>
    </source>
</evidence>
<dbReference type="EMBL" id="NPDR01000001">
    <property type="protein sequence ID" value="PJZ50377.1"/>
    <property type="molecule type" value="Genomic_DNA"/>
</dbReference>
<dbReference type="Pfam" id="PF16363">
    <property type="entry name" value="GDP_Man_Dehyd"/>
    <property type="match status" value="1"/>
</dbReference>
<evidence type="ECO:0000259" key="1">
    <source>
        <dbReference type="Pfam" id="PF16363"/>
    </source>
</evidence>
<dbReference type="OrthoDB" id="9789543at2"/>
<sequence>MKYLVTGAEGFVGSYLIPELTKESGSELLGLGMNTKNTEFSFPYKVCDIRDIQSLQQIFESYSPDVLFHLAGQTFVPRSIENPEETLLINVAGTLNILECFKRSGKKVKLVYVSSSEVYGNIKEEQLPVSENLLPSPVNPYASSKLAAETYCLQYSRSYQNIETVIARPFNHIGVGQNPNFVVPNFCKQVLDNISKNVSSEILVGDLTPTRDFLHVTDVVKAYVLLASKGVSGEVYNICSGAETAISQVLQWILEFADSKLVSKQDPTRLRPAEMKRSLGNNSKLKSLGWSPATSVKEAVREIFEHIRKTEYSS</sequence>
<dbReference type="PANTHER" id="PTHR43000">
    <property type="entry name" value="DTDP-D-GLUCOSE 4,6-DEHYDRATASE-RELATED"/>
    <property type="match status" value="1"/>
</dbReference>
<proteinExistence type="predicted"/>
<dbReference type="RefSeq" id="WP_100708490.1">
    <property type="nucleotide sequence ID" value="NZ_NPDR01000001.1"/>
</dbReference>
<protein>
    <submittedName>
        <fullName evidence="2">dTDP-glucose 4,6-dehydratase</fullName>
    </submittedName>
</protein>
<dbReference type="Proteomes" id="UP000231926">
    <property type="component" value="Unassembled WGS sequence"/>
</dbReference>
<organism evidence="2 3">
    <name type="scientific">Leptospira saintgironsiae</name>
    <dbReference type="NCBI Taxonomy" id="2023183"/>
    <lineage>
        <taxon>Bacteria</taxon>
        <taxon>Pseudomonadati</taxon>
        <taxon>Spirochaetota</taxon>
        <taxon>Spirochaetia</taxon>
        <taxon>Leptospirales</taxon>
        <taxon>Leptospiraceae</taxon>
        <taxon>Leptospira</taxon>
    </lineage>
</organism>
<gene>
    <name evidence="2" type="ORF">CH362_00940</name>
</gene>
<dbReference type="Gene3D" id="3.40.50.720">
    <property type="entry name" value="NAD(P)-binding Rossmann-like Domain"/>
    <property type="match status" value="1"/>
</dbReference>
<dbReference type="Gene3D" id="3.90.25.10">
    <property type="entry name" value="UDP-galactose 4-epimerase, domain 1"/>
    <property type="match status" value="1"/>
</dbReference>
<evidence type="ECO:0000313" key="3">
    <source>
        <dbReference type="Proteomes" id="UP000231926"/>
    </source>
</evidence>
<comment type="caution">
    <text evidence="2">The sequence shown here is derived from an EMBL/GenBank/DDBJ whole genome shotgun (WGS) entry which is preliminary data.</text>
</comment>
<dbReference type="SUPFAM" id="SSF51735">
    <property type="entry name" value="NAD(P)-binding Rossmann-fold domains"/>
    <property type="match status" value="1"/>
</dbReference>
<dbReference type="AlphaFoldDB" id="A0A2M9YFR4"/>
<dbReference type="InterPro" id="IPR036291">
    <property type="entry name" value="NAD(P)-bd_dom_sf"/>
</dbReference>
<feature type="domain" description="NAD(P)-binding" evidence="1">
    <location>
        <begin position="4"/>
        <end position="302"/>
    </location>
</feature>
<keyword evidence="3" id="KW-1185">Reference proteome</keyword>
<accession>A0A2M9YFR4</accession>